<gene>
    <name evidence="2" type="ORF">VDBG_09305</name>
</gene>
<sequence>MSDSPRYPTKVAPDVGGSRYAQLSAHLPTSQHE</sequence>
<organism evidence="3">
    <name type="scientific">Verticillium alfalfae (strain VaMs.102 / ATCC MYA-4576 / FGSC 10136)</name>
    <name type="common">Verticillium wilt of alfalfa</name>
    <name type="synonym">Verticillium albo-atrum</name>
    <dbReference type="NCBI Taxonomy" id="526221"/>
    <lineage>
        <taxon>Eukaryota</taxon>
        <taxon>Fungi</taxon>
        <taxon>Dikarya</taxon>
        <taxon>Ascomycota</taxon>
        <taxon>Pezizomycotina</taxon>
        <taxon>Sordariomycetes</taxon>
        <taxon>Hypocreomycetidae</taxon>
        <taxon>Glomerellales</taxon>
        <taxon>Plectosphaerellaceae</taxon>
        <taxon>Verticillium</taxon>
    </lineage>
</organism>
<evidence type="ECO:0000313" key="2">
    <source>
        <dbReference type="EMBL" id="EEY23195.1"/>
    </source>
</evidence>
<dbReference type="Proteomes" id="UP000008698">
    <property type="component" value="Unassembled WGS sequence"/>
</dbReference>
<evidence type="ECO:0000256" key="1">
    <source>
        <dbReference type="SAM" id="MobiDB-lite"/>
    </source>
</evidence>
<dbReference type="RefSeq" id="XP_003000810.1">
    <property type="nucleotide sequence ID" value="XM_003000764.1"/>
</dbReference>
<dbReference type="HOGENOM" id="CLU_3385075_0_0_1"/>
<dbReference type="EMBL" id="DS985227">
    <property type="protein sequence ID" value="EEY23195.1"/>
    <property type="molecule type" value="Genomic_DNA"/>
</dbReference>
<reference evidence="3" key="1">
    <citation type="journal article" date="2011" name="PLoS Pathog.">
        <title>Comparative genomics yields insights into niche adaptation of plant vascular wilt pathogens.</title>
        <authorList>
            <person name="Klosterman S.J."/>
            <person name="Subbarao K.V."/>
            <person name="Kang S."/>
            <person name="Veronese P."/>
            <person name="Gold S.E."/>
            <person name="Thomma B.P.H.J."/>
            <person name="Chen Z."/>
            <person name="Henrissat B."/>
            <person name="Lee Y.-H."/>
            <person name="Park J."/>
            <person name="Garcia-Pedrajas M.D."/>
            <person name="Barbara D.J."/>
            <person name="Anchieta A."/>
            <person name="de Jonge R."/>
            <person name="Santhanam P."/>
            <person name="Maruthachalam K."/>
            <person name="Atallah Z."/>
            <person name="Amyotte S.G."/>
            <person name="Paz Z."/>
            <person name="Inderbitzin P."/>
            <person name="Hayes R.J."/>
            <person name="Heiman D.I."/>
            <person name="Young S."/>
            <person name="Zeng Q."/>
            <person name="Engels R."/>
            <person name="Galagan J."/>
            <person name="Cuomo C.A."/>
            <person name="Dobinson K.F."/>
            <person name="Ma L.-J."/>
        </authorList>
    </citation>
    <scope>NUCLEOTIDE SEQUENCE [LARGE SCALE GENOMIC DNA]</scope>
    <source>
        <strain evidence="3">VaMs.102 / ATCC MYA-4576 / FGSC 10136</strain>
    </source>
</reference>
<dbReference type="AlphaFoldDB" id="C9SWN0"/>
<proteinExistence type="predicted"/>
<dbReference type="GeneID" id="9534198"/>
<dbReference type="KEGG" id="val:VDBG_09305"/>
<feature type="region of interest" description="Disordered" evidence="1">
    <location>
        <begin position="1"/>
        <end position="33"/>
    </location>
</feature>
<keyword evidence="3" id="KW-1185">Reference proteome</keyword>
<protein>
    <submittedName>
        <fullName evidence="2">Uncharacterized protein</fullName>
    </submittedName>
</protein>
<name>C9SWN0_VERA1</name>
<evidence type="ECO:0000313" key="3">
    <source>
        <dbReference type="Proteomes" id="UP000008698"/>
    </source>
</evidence>
<accession>C9SWN0</accession>